<evidence type="ECO:0000256" key="9">
    <source>
        <dbReference type="ARBA" id="ARBA00023098"/>
    </source>
</evidence>
<dbReference type="InterPro" id="IPR007482">
    <property type="entry name" value="Tyr_Pase-like_PTPLA"/>
</dbReference>
<dbReference type="Proteomes" id="UP001213681">
    <property type="component" value="Unassembled WGS sequence"/>
</dbReference>
<keyword evidence="9 13" id="KW-0443">Lipid metabolism</keyword>
<keyword evidence="10 13" id="KW-0472">Membrane</keyword>
<reference evidence="14" key="1">
    <citation type="submission" date="2022-12" db="EMBL/GenBank/DDBJ databases">
        <authorList>
            <person name="Petersen C."/>
        </authorList>
    </citation>
    <scope>NUCLEOTIDE SEQUENCE</scope>
    <source>
        <strain evidence="14">IBT 16125</strain>
    </source>
</reference>
<comment type="caution">
    <text evidence="14">The sequence shown here is derived from an EMBL/GenBank/DDBJ whole genome shotgun (WGS) entry which is preliminary data.</text>
</comment>
<feature type="transmembrane region" description="Helical" evidence="13">
    <location>
        <begin position="21"/>
        <end position="44"/>
    </location>
</feature>
<feature type="transmembrane region" description="Helical" evidence="13">
    <location>
        <begin position="184"/>
        <end position="208"/>
    </location>
</feature>
<evidence type="ECO:0000256" key="2">
    <source>
        <dbReference type="ARBA" id="ARBA00005194"/>
    </source>
</evidence>
<keyword evidence="15" id="KW-1185">Reference proteome</keyword>
<dbReference type="GO" id="GO:0042761">
    <property type="term" value="P:very long-chain fatty acid biosynthetic process"/>
    <property type="evidence" value="ECO:0007669"/>
    <property type="project" value="TreeGrafter"/>
</dbReference>
<dbReference type="AlphaFoldDB" id="A0AAD6CF70"/>
<evidence type="ECO:0000256" key="3">
    <source>
        <dbReference type="ARBA" id="ARBA00007811"/>
    </source>
</evidence>
<dbReference type="GeneID" id="81593682"/>
<keyword evidence="11 13" id="KW-0275">Fatty acid biosynthesis</keyword>
<comment type="subcellular location">
    <subcellularLocation>
        <location evidence="13">Endoplasmic reticulum membrane</location>
        <topology evidence="13">Multi-pass membrane protein</topology>
    </subcellularLocation>
    <subcellularLocation>
        <location evidence="1">Membrane</location>
        <topology evidence="1">Multi-pass membrane protein</topology>
    </subcellularLocation>
</comment>
<organism evidence="14 15">
    <name type="scientific">Penicillium daleae</name>
    <dbReference type="NCBI Taxonomy" id="63821"/>
    <lineage>
        <taxon>Eukaryota</taxon>
        <taxon>Fungi</taxon>
        <taxon>Dikarya</taxon>
        <taxon>Ascomycota</taxon>
        <taxon>Pezizomycotina</taxon>
        <taxon>Eurotiomycetes</taxon>
        <taxon>Eurotiomycetidae</taxon>
        <taxon>Eurotiales</taxon>
        <taxon>Aspergillaceae</taxon>
        <taxon>Penicillium</taxon>
    </lineage>
</organism>
<dbReference type="GO" id="GO:0030497">
    <property type="term" value="P:fatty acid elongation"/>
    <property type="evidence" value="ECO:0007669"/>
    <property type="project" value="TreeGrafter"/>
</dbReference>
<dbReference type="GO" id="GO:0005789">
    <property type="term" value="C:endoplasmic reticulum membrane"/>
    <property type="evidence" value="ECO:0007669"/>
    <property type="project" value="UniProtKB-SubCell"/>
</dbReference>
<proteinExistence type="inferred from homology"/>
<reference evidence="14" key="2">
    <citation type="journal article" date="2023" name="IMA Fungus">
        <title>Comparative genomic study of the Penicillium genus elucidates a diverse pangenome and 15 lateral gene transfer events.</title>
        <authorList>
            <person name="Petersen C."/>
            <person name="Sorensen T."/>
            <person name="Nielsen M.R."/>
            <person name="Sondergaard T.E."/>
            <person name="Sorensen J.L."/>
            <person name="Fitzpatrick D.A."/>
            <person name="Frisvad J.C."/>
            <person name="Nielsen K.L."/>
        </authorList>
    </citation>
    <scope>NUCLEOTIDE SEQUENCE</scope>
    <source>
        <strain evidence="14">IBT 16125</strain>
    </source>
</reference>
<keyword evidence="7 13" id="KW-0276">Fatty acid metabolism</keyword>
<feature type="transmembrane region" description="Helical" evidence="13">
    <location>
        <begin position="123"/>
        <end position="147"/>
    </location>
</feature>
<dbReference type="RefSeq" id="XP_056771206.1">
    <property type="nucleotide sequence ID" value="XM_056903439.1"/>
</dbReference>
<name>A0AAD6CF70_9EURO</name>
<evidence type="ECO:0000256" key="7">
    <source>
        <dbReference type="ARBA" id="ARBA00022832"/>
    </source>
</evidence>
<keyword evidence="13" id="KW-0256">Endoplasmic reticulum</keyword>
<protein>
    <recommendedName>
        <fullName evidence="4 13">Very-long-chain (3R)-3-hydroxyacyl-CoA dehydratase</fullName>
        <ecNumber evidence="4 13">4.2.1.134</ecNumber>
    </recommendedName>
</protein>
<keyword evidence="6 13" id="KW-0812">Transmembrane</keyword>
<dbReference type="PANTHER" id="PTHR11035:SF24">
    <property type="entry name" value="VERY-LONG-CHAIN (3R)-3-HYDROXYACYL-COA DEHYDRATASE"/>
    <property type="match status" value="1"/>
</dbReference>
<comment type="function">
    <text evidence="13">Catalyzes the third of the four reactions of the long-chain fatty acids elongation cycle. This endoplasmic reticulum-bound enzymatic process, allows the addition of two carbons to the chain of long- and very long-chain fatty acids/VLCFAs per cycle. This enzyme catalyzes the dehydration of the 3-hydroxyacyl-CoA intermediate into trans-2,3-enoyl-CoA, within each cycle of fatty acid elongation. Thereby, it participates to the production of VLCFAs of different chain lengths that are involved in multiple biological processes as precursors of membrane lipids and lipid mediators.</text>
</comment>
<comment type="similarity">
    <text evidence="3 13">Belongs to the very long-chain fatty acids dehydratase HACD family.</text>
</comment>
<dbReference type="PANTHER" id="PTHR11035">
    <property type="entry name" value="VERY-LONG-CHAIN (3R)-3-HYDROXYACYL-COA DEHYDRATASE"/>
    <property type="match status" value="1"/>
</dbReference>
<gene>
    <name evidence="14" type="ORF">N7458_000045</name>
</gene>
<evidence type="ECO:0000256" key="1">
    <source>
        <dbReference type="ARBA" id="ARBA00004141"/>
    </source>
</evidence>
<evidence type="ECO:0000313" key="14">
    <source>
        <dbReference type="EMBL" id="KAJ5464359.1"/>
    </source>
</evidence>
<evidence type="ECO:0000256" key="8">
    <source>
        <dbReference type="ARBA" id="ARBA00022989"/>
    </source>
</evidence>
<evidence type="ECO:0000256" key="10">
    <source>
        <dbReference type="ARBA" id="ARBA00023136"/>
    </source>
</evidence>
<dbReference type="GO" id="GO:0102158">
    <property type="term" value="F:very-long-chain (3R)-3-hydroxyacyl-CoA dehydratase activity"/>
    <property type="evidence" value="ECO:0007669"/>
    <property type="project" value="UniProtKB-EC"/>
</dbReference>
<keyword evidence="12 13" id="KW-0456">Lyase</keyword>
<evidence type="ECO:0000256" key="12">
    <source>
        <dbReference type="ARBA" id="ARBA00023239"/>
    </source>
</evidence>
<comment type="catalytic activity">
    <reaction evidence="13">
        <text>a very-long-chain (3R)-3-hydroxyacyl-CoA = a very-long-chain (2E)-enoyl-CoA + H2O</text>
        <dbReference type="Rhea" id="RHEA:45812"/>
        <dbReference type="ChEBI" id="CHEBI:15377"/>
        <dbReference type="ChEBI" id="CHEBI:83728"/>
        <dbReference type="ChEBI" id="CHEBI:85440"/>
        <dbReference type="EC" id="4.2.1.134"/>
    </reaction>
</comment>
<sequence length="221" mass="25271">MSTTNHQPHPRSPSSINRIYLLIYNTVCASLWLRILITTILILVSSSDVSNVYTSLEPWTRLTQTLAVAEIIHAACGRVFCFHLPRITRSPVFTTFTQVFARSTQVWAVNYAFPETTSSSSAYAAMLLAWSTADVIRYSYFATMLAGLDNIAVLKWLRYSLFVVLYPVGISSEWWFMYNATKSISNMAVLGVFYFFLGLYVPGSVMMYKYMLRQRRKILTQ</sequence>
<keyword evidence="5 13" id="KW-0444">Lipid biosynthesis</keyword>
<comment type="pathway">
    <text evidence="2 13">Lipid metabolism; fatty acid biosynthesis.</text>
</comment>
<dbReference type="EC" id="4.2.1.134" evidence="4 13"/>
<evidence type="ECO:0000256" key="13">
    <source>
        <dbReference type="RuleBase" id="RU363109"/>
    </source>
</evidence>
<accession>A0AAD6CF70</accession>
<dbReference type="EMBL" id="JAPVEA010000001">
    <property type="protein sequence ID" value="KAJ5464359.1"/>
    <property type="molecule type" value="Genomic_DNA"/>
</dbReference>
<feature type="transmembrane region" description="Helical" evidence="13">
    <location>
        <begin position="159"/>
        <end position="178"/>
    </location>
</feature>
<evidence type="ECO:0000256" key="4">
    <source>
        <dbReference type="ARBA" id="ARBA00013122"/>
    </source>
</evidence>
<evidence type="ECO:0000256" key="11">
    <source>
        <dbReference type="ARBA" id="ARBA00023160"/>
    </source>
</evidence>
<evidence type="ECO:0000256" key="6">
    <source>
        <dbReference type="ARBA" id="ARBA00022692"/>
    </source>
</evidence>
<dbReference type="Pfam" id="PF04387">
    <property type="entry name" value="PTPLA"/>
    <property type="match status" value="1"/>
</dbReference>
<dbReference type="GO" id="GO:0030148">
    <property type="term" value="P:sphingolipid biosynthetic process"/>
    <property type="evidence" value="ECO:0007669"/>
    <property type="project" value="TreeGrafter"/>
</dbReference>
<comment type="caution">
    <text evidence="13">Lacks conserved residue(s) required for the propagation of feature annotation.</text>
</comment>
<keyword evidence="8 13" id="KW-1133">Transmembrane helix</keyword>
<evidence type="ECO:0000256" key="5">
    <source>
        <dbReference type="ARBA" id="ARBA00022516"/>
    </source>
</evidence>
<evidence type="ECO:0000313" key="15">
    <source>
        <dbReference type="Proteomes" id="UP001213681"/>
    </source>
</evidence>